<evidence type="ECO:0000313" key="1">
    <source>
        <dbReference type="EMBL" id="GAI29309.1"/>
    </source>
</evidence>
<accession>X1PEH1</accession>
<dbReference type="AlphaFoldDB" id="X1PEH1"/>
<organism evidence="1">
    <name type="scientific">marine sediment metagenome</name>
    <dbReference type="NCBI Taxonomy" id="412755"/>
    <lineage>
        <taxon>unclassified sequences</taxon>
        <taxon>metagenomes</taxon>
        <taxon>ecological metagenomes</taxon>
    </lineage>
</organism>
<proteinExistence type="predicted"/>
<reference evidence="1" key="1">
    <citation type="journal article" date="2014" name="Front. Microbiol.">
        <title>High frequency of phylogenetically diverse reductive dehalogenase-homologous genes in deep subseafloor sedimentary metagenomes.</title>
        <authorList>
            <person name="Kawai M."/>
            <person name="Futagami T."/>
            <person name="Toyoda A."/>
            <person name="Takaki Y."/>
            <person name="Nishi S."/>
            <person name="Hori S."/>
            <person name="Arai W."/>
            <person name="Tsubouchi T."/>
            <person name="Morono Y."/>
            <person name="Uchiyama I."/>
            <person name="Ito T."/>
            <person name="Fujiyama A."/>
            <person name="Inagaki F."/>
            <person name="Takami H."/>
        </authorList>
    </citation>
    <scope>NUCLEOTIDE SEQUENCE</scope>
    <source>
        <strain evidence="1">Expedition CK06-06</strain>
    </source>
</reference>
<gene>
    <name evidence="1" type="ORF">S06H3_26484</name>
</gene>
<feature type="non-terminal residue" evidence="1">
    <location>
        <position position="295"/>
    </location>
</feature>
<dbReference type="EMBL" id="BARV01015311">
    <property type="protein sequence ID" value="GAI29309.1"/>
    <property type="molecule type" value="Genomic_DNA"/>
</dbReference>
<sequence>LPYINTSTSTVMDLKIEAPDIQILDFWINGTSTSEYEQPIVKRTQELNLKINLQGGSGPLEGELVRFFDETNNSEIGVKTTDENGCANITYYLNAGDLLAGPHLVYAEWELGSLKNYSYFIIYEAIRIEINPPKPVPNIINRSGSIDTAFNIKGTIVDDLYNRPIKYAEITVNLIKNNNKFNTQLIPIYPSTNPYYCGADGTFDLNFDVSNTIPAGNYSLRIDFNGTFYYLSQDNDYPHNFFLTYINTSTSTIMDLKIKDPYNISIALWIDGNEALLTYDNNYPPQSFNRNDNVN</sequence>
<feature type="non-terminal residue" evidence="1">
    <location>
        <position position="1"/>
    </location>
</feature>
<comment type="caution">
    <text evidence="1">The sequence shown here is derived from an EMBL/GenBank/DDBJ whole genome shotgun (WGS) entry which is preliminary data.</text>
</comment>
<name>X1PEH1_9ZZZZ</name>
<protein>
    <submittedName>
        <fullName evidence="1">Uncharacterized protein</fullName>
    </submittedName>
</protein>